<dbReference type="RefSeq" id="WP_091992344.1">
    <property type="nucleotide sequence ID" value="NZ_FOYV01000004.1"/>
</dbReference>
<sequence length="105" mass="11607">MQSWLGLVMVASLSGPAVALQDPTRPPAGDQVVSTPQPERTLVLDSILYSQDRRVAVIEGKALTEGQRFDGVRVIRIYHDHVRVSDSGRERVLYLEGLPQVRGTQ</sequence>
<feature type="signal peptide" evidence="1">
    <location>
        <begin position="1"/>
        <end position="19"/>
    </location>
</feature>
<dbReference type="AlphaFoldDB" id="A0A1I6I051"/>
<gene>
    <name evidence="2" type="ORF">SAMN04488073_3259</name>
</gene>
<evidence type="ECO:0000313" key="2">
    <source>
        <dbReference type="EMBL" id="SFR60067.1"/>
    </source>
</evidence>
<dbReference type="Proteomes" id="UP000199290">
    <property type="component" value="Unassembled WGS sequence"/>
</dbReference>
<organism evidence="2 3">
    <name type="scientific">Marinobacter gudaonensis</name>
    <dbReference type="NCBI Taxonomy" id="375760"/>
    <lineage>
        <taxon>Bacteria</taxon>
        <taxon>Pseudomonadati</taxon>
        <taxon>Pseudomonadota</taxon>
        <taxon>Gammaproteobacteria</taxon>
        <taxon>Pseudomonadales</taxon>
        <taxon>Marinobacteraceae</taxon>
        <taxon>Marinobacter</taxon>
    </lineage>
</organism>
<reference evidence="3" key="1">
    <citation type="submission" date="2016-10" db="EMBL/GenBank/DDBJ databases">
        <authorList>
            <person name="Varghese N."/>
            <person name="Submissions S."/>
        </authorList>
    </citation>
    <scope>NUCLEOTIDE SEQUENCE [LARGE SCALE GENOMIC DNA]</scope>
    <source>
        <strain evidence="3">CGMCC 1.6294</strain>
    </source>
</reference>
<feature type="chain" id="PRO_5011774064" evidence="1">
    <location>
        <begin position="20"/>
        <end position="105"/>
    </location>
</feature>
<dbReference type="STRING" id="375760.SAMN04488073_3259"/>
<keyword evidence="3" id="KW-1185">Reference proteome</keyword>
<evidence type="ECO:0000256" key="1">
    <source>
        <dbReference type="SAM" id="SignalP"/>
    </source>
</evidence>
<protein>
    <submittedName>
        <fullName evidence="2">MSHA biogenesis protein MshK</fullName>
    </submittedName>
</protein>
<name>A0A1I6I051_9GAMM</name>
<keyword evidence="1" id="KW-0732">Signal</keyword>
<evidence type="ECO:0000313" key="3">
    <source>
        <dbReference type="Proteomes" id="UP000199290"/>
    </source>
</evidence>
<dbReference type="OrthoDB" id="6370927at2"/>
<proteinExistence type="predicted"/>
<dbReference type="EMBL" id="FOYV01000004">
    <property type="protein sequence ID" value="SFR60067.1"/>
    <property type="molecule type" value="Genomic_DNA"/>
</dbReference>
<accession>A0A1I6I051</accession>